<evidence type="ECO:0000313" key="3">
    <source>
        <dbReference type="Proteomes" id="UP001368270"/>
    </source>
</evidence>
<name>A0ABU8QHE8_9RHOB</name>
<evidence type="ECO:0000313" key="2">
    <source>
        <dbReference type="EMBL" id="MEJ5218853.1"/>
    </source>
</evidence>
<dbReference type="EMBL" id="JBBGAZ010000005">
    <property type="protein sequence ID" value="MEJ5218853.1"/>
    <property type="molecule type" value="Genomic_DNA"/>
</dbReference>
<feature type="compositionally biased region" description="Polar residues" evidence="1">
    <location>
        <begin position="57"/>
        <end position="71"/>
    </location>
</feature>
<accession>A0ABU8QHE8</accession>
<dbReference type="InterPro" id="IPR009061">
    <property type="entry name" value="DNA-bd_dom_put_sf"/>
</dbReference>
<gene>
    <name evidence="2" type="ORF">WG622_11405</name>
</gene>
<dbReference type="Proteomes" id="UP001368270">
    <property type="component" value="Unassembled WGS sequence"/>
</dbReference>
<dbReference type="RefSeq" id="WP_339403691.1">
    <property type="nucleotide sequence ID" value="NZ_JBBGAZ010000005.1"/>
</dbReference>
<keyword evidence="3" id="KW-1185">Reference proteome</keyword>
<comment type="caution">
    <text evidence="2">The sequence shown here is derived from an EMBL/GenBank/DDBJ whole genome shotgun (WGS) entry which is preliminary data.</text>
</comment>
<dbReference type="SUPFAM" id="SSF46955">
    <property type="entry name" value="Putative DNA-binding domain"/>
    <property type="match status" value="1"/>
</dbReference>
<evidence type="ECO:0000256" key="1">
    <source>
        <dbReference type="SAM" id="MobiDB-lite"/>
    </source>
</evidence>
<feature type="region of interest" description="Disordered" evidence="1">
    <location>
        <begin position="57"/>
        <end position="110"/>
    </location>
</feature>
<organism evidence="2 3">
    <name type="scientific">Cognatishimia coralii</name>
    <dbReference type="NCBI Taxonomy" id="3083254"/>
    <lineage>
        <taxon>Bacteria</taxon>
        <taxon>Pseudomonadati</taxon>
        <taxon>Pseudomonadota</taxon>
        <taxon>Alphaproteobacteria</taxon>
        <taxon>Rhodobacterales</taxon>
        <taxon>Paracoccaceae</taxon>
        <taxon>Cognatishimia</taxon>
    </lineage>
</organism>
<feature type="compositionally biased region" description="Acidic residues" evidence="1">
    <location>
        <begin position="100"/>
        <end position="110"/>
    </location>
</feature>
<reference evidence="2 3" key="1">
    <citation type="submission" date="2024-03" db="EMBL/GenBank/DDBJ databases">
        <title>Cognatishimia coralii sp. nov., a marine bacterium isolated from coral surrounding seawater.</title>
        <authorList>
            <person name="Liu X."/>
            <person name="Liu S."/>
            <person name="Sun H."/>
            <person name="Zhang Y."/>
        </authorList>
    </citation>
    <scope>NUCLEOTIDE SEQUENCE [LARGE SCALE GENOMIC DNA]</scope>
    <source>
        <strain evidence="2 3">D5M38</strain>
    </source>
</reference>
<proteinExistence type="predicted"/>
<sequence>MGHVETTYLKTAQAASFTGLSRSTLEKMRVNGIGPTYLKLSARCVLYSISDLTNWLNSHRQNSTSDNTSGRVPSPKAGNSHEETVHARNQRVASASNNEIEADTLGEDNV</sequence>
<protein>
    <submittedName>
        <fullName evidence="2">Helix-turn-helix domain-containing protein</fullName>
    </submittedName>
</protein>